<dbReference type="PANTHER" id="PTHR11552:SF210">
    <property type="entry name" value="GLUCOSE-METHANOL-CHOLINE OXIDOREDUCTASE N-TERMINAL DOMAIN-CONTAINING PROTEIN-RELATED"/>
    <property type="match status" value="1"/>
</dbReference>
<dbReference type="GeneID" id="92014469"/>
<dbReference type="Gene3D" id="3.50.50.60">
    <property type="entry name" value="FAD/NAD(P)-binding domain"/>
    <property type="match status" value="1"/>
</dbReference>
<evidence type="ECO:0000256" key="1">
    <source>
        <dbReference type="ARBA" id="ARBA00010790"/>
    </source>
</evidence>
<comment type="caution">
    <text evidence="3">The sequence shown here is derived from an EMBL/GenBank/DDBJ whole genome shotgun (WGS) entry which is preliminary data.</text>
</comment>
<comment type="similarity">
    <text evidence="1">Belongs to the GMC oxidoreductase family.</text>
</comment>
<evidence type="ECO:0000313" key="4">
    <source>
        <dbReference type="Proteomes" id="UP001430584"/>
    </source>
</evidence>
<dbReference type="InterPro" id="IPR000172">
    <property type="entry name" value="GMC_OxRdtase_N"/>
</dbReference>
<dbReference type="EMBL" id="JAJVCZ030000012">
    <property type="protein sequence ID" value="KAL0253405.1"/>
    <property type="molecule type" value="Genomic_DNA"/>
</dbReference>
<dbReference type="SUPFAM" id="SSF51905">
    <property type="entry name" value="FAD/NAD(P)-binding domain"/>
    <property type="match status" value="1"/>
</dbReference>
<organism evidence="3 4">
    <name type="scientific">Diplodia seriata</name>
    <dbReference type="NCBI Taxonomy" id="420778"/>
    <lineage>
        <taxon>Eukaryota</taxon>
        <taxon>Fungi</taxon>
        <taxon>Dikarya</taxon>
        <taxon>Ascomycota</taxon>
        <taxon>Pezizomycotina</taxon>
        <taxon>Dothideomycetes</taxon>
        <taxon>Dothideomycetes incertae sedis</taxon>
        <taxon>Botryosphaeriales</taxon>
        <taxon>Botryosphaeriaceae</taxon>
        <taxon>Diplodia</taxon>
    </lineage>
</organism>
<dbReference type="InterPro" id="IPR012132">
    <property type="entry name" value="GMC_OxRdtase"/>
</dbReference>
<dbReference type="RefSeq" id="XP_066628049.1">
    <property type="nucleotide sequence ID" value="XM_066781766.1"/>
</dbReference>
<evidence type="ECO:0000313" key="3">
    <source>
        <dbReference type="EMBL" id="KAL0253405.1"/>
    </source>
</evidence>
<dbReference type="Proteomes" id="UP001430584">
    <property type="component" value="Unassembled WGS sequence"/>
</dbReference>
<dbReference type="Pfam" id="PF00732">
    <property type="entry name" value="GMC_oxred_N"/>
    <property type="match status" value="1"/>
</dbReference>
<feature type="domain" description="Glucose-methanol-choline oxidoreductase N-terminal" evidence="2">
    <location>
        <begin position="189"/>
        <end position="203"/>
    </location>
</feature>
<dbReference type="Gene3D" id="3.30.560.10">
    <property type="entry name" value="Glucose Oxidase, domain 3"/>
    <property type="match status" value="1"/>
</dbReference>
<sequence>MPGRDYDDWATLTGDAGWSFASMRPYIAKHQTLIPHSPSSSSAAVQLDAAGMATVAANHGFAGPIHTTWNTTRLPLEDAWIRGADETFGIADKPADAWGGDHYGFYNGLGSVHAKDGMKGKRCYAARGYLEANAARPNLRVLCEAQVARILLEGGEGEGEAVEAVGAAFAWGGERFEVKARKEVLLCAGAIHSPAVLEWSGIGDPEVLRRAGVECKVELSSVGENFQDHVLSGLGYKMAPGQVSGDSLYHPDAMAAAQKAYVEGQDGPLAAVVSGQGFVR</sequence>
<reference evidence="3 4" key="1">
    <citation type="submission" date="2024-02" db="EMBL/GenBank/DDBJ databases">
        <title>De novo assembly and annotation of 12 fungi associated with fruit tree decline syndrome in Ontario, Canada.</title>
        <authorList>
            <person name="Sulman M."/>
            <person name="Ellouze W."/>
            <person name="Ilyukhin E."/>
        </authorList>
    </citation>
    <scope>NUCLEOTIDE SEQUENCE [LARGE SCALE GENOMIC DNA]</scope>
    <source>
        <strain evidence="3 4">FDS-637</strain>
    </source>
</reference>
<dbReference type="PANTHER" id="PTHR11552">
    <property type="entry name" value="GLUCOSE-METHANOL-CHOLINE GMC OXIDOREDUCTASE"/>
    <property type="match status" value="1"/>
</dbReference>
<gene>
    <name evidence="3" type="ORF">SLS55_010384</name>
</gene>
<evidence type="ECO:0000259" key="2">
    <source>
        <dbReference type="PROSITE" id="PS00624"/>
    </source>
</evidence>
<accession>A0ABR3BYE3</accession>
<dbReference type="InterPro" id="IPR036188">
    <property type="entry name" value="FAD/NAD-bd_sf"/>
</dbReference>
<proteinExistence type="inferred from homology"/>
<keyword evidence="4" id="KW-1185">Reference proteome</keyword>
<protein>
    <recommendedName>
        <fullName evidence="2">Glucose-methanol-choline oxidoreductase N-terminal domain-containing protein</fullName>
    </recommendedName>
</protein>
<dbReference type="PROSITE" id="PS00624">
    <property type="entry name" value="GMC_OXRED_2"/>
    <property type="match status" value="1"/>
</dbReference>
<name>A0ABR3BYE3_9PEZI</name>